<keyword evidence="3" id="KW-1185">Reference proteome</keyword>
<dbReference type="Proteomes" id="UP000235672">
    <property type="component" value="Unassembled WGS sequence"/>
</dbReference>
<proteinExistence type="predicted"/>
<sequence length="321" mass="35748">MKGPSQCHLAWLLGAANASSRYLKIPLRGSGRELRLHAKQASAGTSSTRLRRYEVGTTTTCITHHAAKGSIEDPHVIAVEIKTIKRRWASIERPEEFFGMNLVILRCNVVLQENVSVISYHIIFERRKDLAEVGTGRGEGRITAQGPLNPWSRSEKLNDDQSREGQHSLTTAQLESKTVARVERRTLEDKLHNKHHSFADQQDLAASLVALAPDTSLQAVSPWEGRQLTFLCRPVPTRTLAVLRDQLTSFFHLALLASYPVFKIYSSSQVILAVYNNPGNVISQNKVVDFSVMELELCRTAGTSLAPEDKVYAEPASKPER</sequence>
<protein>
    <submittedName>
        <fullName evidence="2">Uncharacterized protein</fullName>
    </submittedName>
</protein>
<evidence type="ECO:0000313" key="3">
    <source>
        <dbReference type="Proteomes" id="UP000235672"/>
    </source>
</evidence>
<dbReference type="EMBL" id="KZ613476">
    <property type="protein sequence ID" value="PMD22896.1"/>
    <property type="molecule type" value="Genomic_DNA"/>
</dbReference>
<feature type="region of interest" description="Disordered" evidence="1">
    <location>
        <begin position="137"/>
        <end position="167"/>
    </location>
</feature>
<organism evidence="2 3">
    <name type="scientific">Hyaloscypha hepaticicola</name>
    <dbReference type="NCBI Taxonomy" id="2082293"/>
    <lineage>
        <taxon>Eukaryota</taxon>
        <taxon>Fungi</taxon>
        <taxon>Dikarya</taxon>
        <taxon>Ascomycota</taxon>
        <taxon>Pezizomycotina</taxon>
        <taxon>Leotiomycetes</taxon>
        <taxon>Helotiales</taxon>
        <taxon>Hyaloscyphaceae</taxon>
        <taxon>Hyaloscypha</taxon>
    </lineage>
</organism>
<feature type="compositionally biased region" description="Basic and acidic residues" evidence="1">
    <location>
        <begin position="153"/>
        <end position="166"/>
    </location>
</feature>
<gene>
    <name evidence="2" type="ORF">NA56DRAFT_747508</name>
</gene>
<accession>A0A2J6Q9E3</accession>
<reference evidence="2 3" key="1">
    <citation type="submission" date="2016-05" db="EMBL/GenBank/DDBJ databases">
        <title>A degradative enzymes factory behind the ericoid mycorrhizal symbiosis.</title>
        <authorList>
            <consortium name="DOE Joint Genome Institute"/>
            <person name="Martino E."/>
            <person name="Morin E."/>
            <person name="Grelet G."/>
            <person name="Kuo A."/>
            <person name="Kohler A."/>
            <person name="Daghino S."/>
            <person name="Barry K."/>
            <person name="Choi C."/>
            <person name="Cichocki N."/>
            <person name="Clum A."/>
            <person name="Copeland A."/>
            <person name="Hainaut M."/>
            <person name="Haridas S."/>
            <person name="Labutti K."/>
            <person name="Lindquist E."/>
            <person name="Lipzen A."/>
            <person name="Khouja H.-R."/>
            <person name="Murat C."/>
            <person name="Ohm R."/>
            <person name="Olson A."/>
            <person name="Spatafora J."/>
            <person name="Veneault-Fourrey C."/>
            <person name="Henrissat B."/>
            <person name="Grigoriev I."/>
            <person name="Martin F."/>
            <person name="Perotto S."/>
        </authorList>
    </citation>
    <scope>NUCLEOTIDE SEQUENCE [LARGE SCALE GENOMIC DNA]</scope>
    <source>
        <strain evidence="2 3">UAMH 7357</strain>
    </source>
</reference>
<name>A0A2J6Q9E3_9HELO</name>
<evidence type="ECO:0000313" key="2">
    <source>
        <dbReference type="EMBL" id="PMD22896.1"/>
    </source>
</evidence>
<evidence type="ECO:0000256" key="1">
    <source>
        <dbReference type="SAM" id="MobiDB-lite"/>
    </source>
</evidence>
<dbReference type="AlphaFoldDB" id="A0A2J6Q9E3"/>